<feature type="domain" description="DUF4097" evidence="2">
    <location>
        <begin position="105"/>
        <end position="244"/>
    </location>
</feature>
<proteinExistence type="predicted"/>
<dbReference type="InterPro" id="IPR025164">
    <property type="entry name" value="Toastrack_DUF4097"/>
</dbReference>
<feature type="signal peptide" evidence="1">
    <location>
        <begin position="1"/>
        <end position="27"/>
    </location>
</feature>
<organism evidence="3">
    <name type="scientific">Agromyces sp. G08B096</name>
    <dbReference type="NCBI Taxonomy" id="3156399"/>
    <lineage>
        <taxon>Bacteria</taxon>
        <taxon>Bacillati</taxon>
        <taxon>Actinomycetota</taxon>
        <taxon>Actinomycetes</taxon>
        <taxon>Micrococcales</taxon>
        <taxon>Microbacteriaceae</taxon>
        <taxon>Agromyces</taxon>
    </lineage>
</organism>
<evidence type="ECO:0000313" key="3">
    <source>
        <dbReference type="EMBL" id="XBX82086.1"/>
    </source>
</evidence>
<dbReference type="AlphaFoldDB" id="A0AAU7W6X5"/>
<evidence type="ECO:0000259" key="2">
    <source>
        <dbReference type="Pfam" id="PF13349"/>
    </source>
</evidence>
<dbReference type="EMBL" id="CP158374">
    <property type="protein sequence ID" value="XBX82086.1"/>
    <property type="molecule type" value="Genomic_DNA"/>
</dbReference>
<reference evidence="3" key="1">
    <citation type="submission" date="2024-05" db="EMBL/GenBank/DDBJ databases">
        <authorList>
            <person name="Yu L."/>
        </authorList>
    </citation>
    <scope>NUCLEOTIDE SEQUENCE</scope>
    <source>
        <strain evidence="3">G08B096</strain>
    </source>
</reference>
<accession>A0AAU7W6X5</accession>
<dbReference type="RefSeq" id="WP_350348107.1">
    <property type="nucleotide sequence ID" value="NZ_CP158374.1"/>
</dbReference>
<gene>
    <name evidence="3" type="ORF">ABIQ69_15960</name>
</gene>
<name>A0AAU7W6X5_9MICO</name>
<dbReference type="Pfam" id="PF13349">
    <property type="entry name" value="DUF4097"/>
    <property type="match status" value="1"/>
</dbReference>
<keyword evidence="1" id="KW-0732">Signal</keyword>
<feature type="chain" id="PRO_5043706115" evidence="1">
    <location>
        <begin position="28"/>
        <end position="245"/>
    </location>
</feature>
<evidence type="ECO:0000256" key="1">
    <source>
        <dbReference type="SAM" id="SignalP"/>
    </source>
</evidence>
<dbReference type="PROSITE" id="PS51257">
    <property type="entry name" value="PROKAR_LIPOPROTEIN"/>
    <property type="match status" value="1"/>
</dbReference>
<sequence>MTSTTRRLAAAAVSVAFLAGLSGCAFFAPEHRVSDGATVDERVDGIRIDAPQGSVTIRGGADATAITIERTVRYRGTEREIPASHEVLGGELVLGGCGRHCTVEYVVDVPAGLDVEGRTSNGSIELSAVGDVDVETDNGRIELDGVAGSVAAQTSNGRVIGRALAGGPIEVATSNGGVQLELETAQDVRATTSNGAIDLAVPDASYRVRTDTSNGGIDVGVPDDPDGEFTLDLRTSNGSITVTTT</sequence>
<protein>
    <submittedName>
        <fullName evidence="3">DUF4097 family beta strand repeat-containing protein</fullName>
    </submittedName>
</protein>